<sequence>MGCVCPEGYARHPLNVFSPDCIPLAECPKCPPHEVYDDNRVEYGSCAPTCEQPGTDRPCYAVGCTTISCTCADGLVRNLENNKCIPVKECPRRGLITKTIKSKLFRRLFERRL</sequence>
<dbReference type="CDD" id="cd19941">
    <property type="entry name" value="TIL"/>
    <property type="match status" value="1"/>
</dbReference>
<dbReference type="Pfam" id="PF01826">
    <property type="entry name" value="TIL"/>
    <property type="match status" value="1"/>
</dbReference>
<dbReference type="GO" id="GO:0004867">
    <property type="term" value="F:serine-type endopeptidase inhibitor activity"/>
    <property type="evidence" value="ECO:0007669"/>
    <property type="project" value="UniProtKB-KW"/>
</dbReference>
<dbReference type="InterPro" id="IPR002919">
    <property type="entry name" value="TIL_dom"/>
</dbReference>
<dbReference type="InterPro" id="IPR036084">
    <property type="entry name" value="Ser_inhib-like_sf"/>
</dbReference>
<organism evidence="3 4">
    <name type="scientific">Ditylenchus destructor</name>
    <dbReference type="NCBI Taxonomy" id="166010"/>
    <lineage>
        <taxon>Eukaryota</taxon>
        <taxon>Metazoa</taxon>
        <taxon>Ecdysozoa</taxon>
        <taxon>Nematoda</taxon>
        <taxon>Chromadorea</taxon>
        <taxon>Rhabditida</taxon>
        <taxon>Tylenchina</taxon>
        <taxon>Tylenchomorpha</taxon>
        <taxon>Sphaerularioidea</taxon>
        <taxon>Anguinidae</taxon>
        <taxon>Anguininae</taxon>
        <taxon>Ditylenchus</taxon>
    </lineage>
</organism>
<dbReference type="AlphaFoldDB" id="A0AAD4R0D0"/>
<dbReference type="SUPFAM" id="SSF57567">
    <property type="entry name" value="Serine protease inhibitors"/>
    <property type="match status" value="1"/>
</dbReference>
<feature type="domain" description="TIL" evidence="2">
    <location>
        <begin position="30"/>
        <end position="90"/>
    </location>
</feature>
<gene>
    <name evidence="3" type="ORF">DdX_15966</name>
</gene>
<reference evidence="3" key="1">
    <citation type="submission" date="2022-01" db="EMBL/GenBank/DDBJ databases">
        <title>Genome Sequence Resource for Two Populations of Ditylenchus destructor, the Migratory Endoparasitic Phytonematode.</title>
        <authorList>
            <person name="Zhang H."/>
            <person name="Lin R."/>
            <person name="Xie B."/>
        </authorList>
    </citation>
    <scope>NUCLEOTIDE SEQUENCE</scope>
    <source>
        <strain evidence="3">BazhouSP</strain>
    </source>
</reference>
<dbReference type="Proteomes" id="UP001201812">
    <property type="component" value="Unassembled WGS sequence"/>
</dbReference>
<evidence type="ECO:0000256" key="1">
    <source>
        <dbReference type="ARBA" id="ARBA00022900"/>
    </source>
</evidence>
<evidence type="ECO:0000259" key="2">
    <source>
        <dbReference type="Pfam" id="PF01826"/>
    </source>
</evidence>
<comment type="caution">
    <text evidence="3">The sequence shown here is derived from an EMBL/GenBank/DDBJ whole genome shotgun (WGS) entry which is preliminary data.</text>
</comment>
<evidence type="ECO:0000313" key="3">
    <source>
        <dbReference type="EMBL" id="KAI1701621.1"/>
    </source>
</evidence>
<evidence type="ECO:0000313" key="4">
    <source>
        <dbReference type="Proteomes" id="UP001201812"/>
    </source>
</evidence>
<keyword evidence="1" id="KW-0722">Serine protease inhibitor</keyword>
<name>A0AAD4R0D0_9BILA</name>
<accession>A0AAD4R0D0</accession>
<keyword evidence="4" id="KW-1185">Reference proteome</keyword>
<dbReference type="EMBL" id="JAKKPZ010000114">
    <property type="protein sequence ID" value="KAI1701621.1"/>
    <property type="molecule type" value="Genomic_DNA"/>
</dbReference>
<protein>
    <submittedName>
        <fullName evidence="3">Trypsin inhibitor like cysteine rich domain-containing protein</fullName>
    </submittedName>
</protein>
<dbReference type="Gene3D" id="2.10.25.10">
    <property type="entry name" value="Laminin"/>
    <property type="match status" value="1"/>
</dbReference>
<keyword evidence="1" id="KW-0646">Protease inhibitor</keyword>
<proteinExistence type="predicted"/>